<dbReference type="Gene3D" id="2.20.60.10">
    <property type="entry name" value="Pleiotrophin/Midkine, N-terminal domain"/>
    <property type="match status" value="1"/>
</dbReference>
<sequence>MSRDRVGQKLNRTTLKMERVVVGLLLVCLVVVQGSPVLERQERGAGRKAKACTWTFGDCVPENGNCGQGTRIGTKSGEGCRVKQKTFSCRIPCPGEPETVEPQGKCRYMKGPWSDCNTSNNMQNRTLTLKKSKAGCDQVKLEQKKCKKECKYTKGEWGNCDPATNMMTRVKQLKKGNSTRCNATITQTKPCKKNKMGCKYMKGEWSDCEDGMTTRTDQLKPRNNNNPECPATRTKTKKCKCKYTWTWDAQCDDHNLRTRTMTLVMGNPNDCAQTKQEQKSCVNKRGQEACMYGPWGEFSECVNGVKTKRRDVAQGGDRCQAKAVKTKRC</sequence>
<dbReference type="GO" id="GO:0005576">
    <property type="term" value="C:extracellular region"/>
    <property type="evidence" value="ECO:0007669"/>
    <property type="project" value="UniProtKB-SubCell"/>
</dbReference>
<name>A0A1S3INZ1_LINAN</name>
<dbReference type="Proteomes" id="UP000085678">
    <property type="component" value="Unplaced"/>
</dbReference>
<dbReference type="SUPFAM" id="SSF57288">
    <property type="entry name" value="Midkine"/>
    <property type="match status" value="2"/>
</dbReference>
<dbReference type="GO" id="GO:0051781">
    <property type="term" value="P:positive regulation of cell division"/>
    <property type="evidence" value="ECO:0007669"/>
    <property type="project" value="UniProtKB-KW"/>
</dbReference>
<dbReference type="PANTHER" id="PTHR21050:SF1">
    <property type="entry name" value="MIDKINE AND PLEIOTROPHIN 1, ISOFORM A-RELATED"/>
    <property type="match status" value="1"/>
</dbReference>
<evidence type="ECO:0000256" key="2">
    <source>
        <dbReference type="ARBA" id="ARBA00005403"/>
    </source>
</evidence>
<organism evidence="10 11">
    <name type="scientific">Lingula anatina</name>
    <name type="common">Brachiopod</name>
    <name type="synonym">Lingula unguis</name>
    <dbReference type="NCBI Taxonomy" id="7574"/>
    <lineage>
        <taxon>Eukaryota</taxon>
        <taxon>Metazoa</taxon>
        <taxon>Spiralia</taxon>
        <taxon>Lophotrochozoa</taxon>
        <taxon>Brachiopoda</taxon>
        <taxon>Linguliformea</taxon>
        <taxon>Lingulata</taxon>
        <taxon>Lingulida</taxon>
        <taxon>Linguloidea</taxon>
        <taxon>Lingulidae</taxon>
        <taxon>Lingula</taxon>
    </lineage>
</organism>
<evidence type="ECO:0000259" key="9">
    <source>
        <dbReference type="Pfam" id="PF05196"/>
    </source>
</evidence>
<dbReference type="Pfam" id="PF01091">
    <property type="entry name" value="PTN_MK_C"/>
    <property type="match status" value="2"/>
</dbReference>
<keyword evidence="4" id="KW-0358">Heparin-binding</keyword>
<evidence type="ECO:0000256" key="7">
    <source>
        <dbReference type="ARBA" id="ARBA00023246"/>
    </source>
</evidence>
<reference evidence="11" key="1">
    <citation type="submission" date="2025-08" db="UniProtKB">
        <authorList>
            <consortium name="RefSeq"/>
        </authorList>
    </citation>
    <scope>IDENTIFICATION</scope>
    <source>
        <tissue evidence="11">Gonads</tissue>
    </source>
</reference>
<keyword evidence="10" id="KW-1185">Reference proteome</keyword>
<keyword evidence="7" id="KW-0497">Mitogen</keyword>
<dbReference type="GO" id="GO:0048332">
    <property type="term" value="P:mesoderm morphogenesis"/>
    <property type="evidence" value="ECO:0007669"/>
    <property type="project" value="TreeGrafter"/>
</dbReference>
<dbReference type="Gene3D" id="2.30.90.10">
    <property type="entry name" value="Heparin-binding Growth Factor, Midkine, Chain A- C-terminal Domain"/>
    <property type="match status" value="4"/>
</dbReference>
<evidence type="ECO:0000256" key="4">
    <source>
        <dbReference type="ARBA" id="ARBA00022674"/>
    </source>
</evidence>
<dbReference type="OrthoDB" id="10024128at2759"/>
<comment type="subcellular location">
    <subcellularLocation>
        <location evidence="1">Secreted</location>
    </subcellularLocation>
</comment>
<comment type="similarity">
    <text evidence="2">Belongs to the pleiotrophin family.</text>
</comment>
<dbReference type="PANTHER" id="PTHR21050">
    <property type="entry name" value="MIDKINE AND PLEIOTROPHIN 1, ISOFORM A-RELATED"/>
    <property type="match status" value="1"/>
</dbReference>
<accession>A0A1S3INZ1</accession>
<evidence type="ECO:0000256" key="5">
    <source>
        <dbReference type="ARBA" id="ARBA00022729"/>
    </source>
</evidence>
<dbReference type="AlphaFoldDB" id="A0A1S3INZ1"/>
<keyword evidence="5" id="KW-0732">Signal</keyword>
<dbReference type="GO" id="GO:0008083">
    <property type="term" value="F:growth factor activity"/>
    <property type="evidence" value="ECO:0007669"/>
    <property type="project" value="InterPro"/>
</dbReference>
<keyword evidence="6" id="KW-1015">Disulfide bond</keyword>
<dbReference type="Pfam" id="PF05196">
    <property type="entry name" value="PTN_MK_N"/>
    <property type="match status" value="1"/>
</dbReference>
<feature type="domain" description="Pleiotrophin/Midkine C-terminal" evidence="8">
    <location>
        <begin position="147"/>
        <end position="194"/>
    </location>
</feature>
<dbReference type="SMART" id="SM00193">
    <property type="entry name" value="PTN"/>
    <property type="match status" value="1"/>
</dbReference>
<dbReference type="InterPro" id="IPR037122">
    <property type="entry name" value="PTN/MK_N_dom_sf"/>
</dbReference>
<dbReference type="InterPro" id="IPR020089">
    <property type="entry name" value="PTN/MK_N_dom"/>
</dbReference>
<evidence type="ECO:0000313" key="11">
    <source>
        <dbReference type="RefSeq" id="XP_013399793.1"/>
    </source>
</evidence>
<keyword evidence="3" id="KW-0964">Secreted</keyword>
<dbReference type="GeneID" id="106165955"/>
<feature type="domain" description="Pleiotrophin/Midkine N-terminal" evidence="9">
    <location>
        <begin position="48"/>
        <end position="93"/>
    </location>
</feature>
<dbReference type="InterPro" id="IPR000762">
    <property type="entry name" value="Midkine_heparin-bd_GF"/>
</dbReference>
<evidence type="ECO:0000256" key="3">
    <source>
        <dbReference type="ARBA" id="ARBA00022525"/>
    </source>
</evidence>
<evidence type="ECO:0000256" key="6">
    <source>
        <dbReference type="ARBA" id="ARBA00023157"/>
    </source>
</evidence>
<evidence type="ECO:0000256" key="1">
    <source>
        <dbReference type="ARBA" id="ARBA00004613"/>
    </source>
</evidence>
<dbReference type="InterPro" id="IPR020091">
    <property type="entry name" value="PTN/MK_diS_sf"/>
</dbReference>
<evidence type="ECO:0000259" key="8">
    <source>
        <dbReference type="Pfam" id="PF01091"/>
    </source>
</evidence>
<gene>
    <name evidence="11" type="primary">LOC106165955</name>
</gene>
<dbReference type="RefSeq" id="XP_013399793.1">
    <property type="nucleotide sequence ID" value="XM_013544339.1"/>
</dbReference>
<evidence type="ECO:0000313" key="10">
    <source>
        <dbReference type="Proteomes" id="UP000085678"/>
    </source>
</evidence>
<dbReference type="FunFam" id="2.30.90.10:FF:000001">
    <property type="entry name" value="Pleiotrophin"/>
    <property type="match status" value="1"/>
</dbReference>
<dbReference type="InterPro" id="IPR038130">
    <property type="entry name" value="PTN/MK_C_dom_sf"/>
</dbReference>
<dbReference type="GO" id="GO:0008201">
    <property type="term" value="F:heparin binding"/>
    <property type="evidence" value="ECO:0007669"/>
    <property type="project" value="UniProtKB-KW"/>
</dbReference>
<proteinExistence type="inferred from homology"/>
<feature type="domain" description="Pleiotrophin/Midkine C-terminal" evidence="8">
    <location>
        <begin position="196"/>
        <end position="240"/>
    </location>
</feature>
<protein>
    <submittedName>
        <fullName evidence="11">Uncharacterized protein LOC106165955 isoform X4</fullName>
    </submittedName>
</protein>
<dbReference type="InterPro" id="IPR020090">
    <property type="entry name" value="PTN/MK_C_dom"/>
</dbReference>